<gene>
    <name evidence="2" type="ORF">F1599_23705</name>
</gene>
<dbReference type="SMART" id="SM01034">
    <property type="entry name" value="BLUF"/>
    <property type="match status" value="1"/>
</dbReference>
<dbReference type="GO" id="GO:0009882">
    <property type="term" value="F:blue light photoreceptor activity"/>
    <property type="evidence" value="ECO:0007669"/>
    <property type="project" value="InterPro"/>
</dbReference>
<reference evidence="2 3" key="1">
    <citation type="submission" date="2019-09" db="EMBL/GenBank/DDBJ databases">
        <title>Isolation of a novel species in the genus Cupriavidus from patients with sepsis using whole genome sequencing.</title>
        <authorList>
            <person name="Kweon O.J."/>
            <person name="Lee M.-K."/>
        </authorList>
    </citation>
    <scope>NUCLEOTIDE SEQUENCE [LARGE SCALE GENOMIC DNA]</scope>
    <source>
        <strain evidence="2 3">MKL-01</strain>
    </source>
</reference>
<sequence>MLVRLLYASRARQPADEDLVDTIVATSIERNPPQGITGVLCYGNGVFLQALEGARAEVSALYHRIAQDPRHEDVVLLHYEEIAEREFAGWAMGLVDTCRINTATLLKYFPRAEFDPYRTSGRASLALLGELIAGNAVVARSAERPRY</sequence>
<comment type="caution">
    <text evidence="2">The sequence shown here is derived from an EMBL/GenBank/DDBJ whole genome shotgun (WGS) entry which is preliminary data.</text>
</comment>
<dbReference type="EMBL" id="VWRN01000068">
    <property type="protein sequence ID" value="KAA6117362.1"/>
    <property type="molecule type" value="Genomic_DNA"/>
</dbReference>
<dbReference type="Proteomes" id="UP000324324">
    <property type="component" value="Unassembled WGS sequence"/>
</dbReference>
<dbReference type="InterPro" id="IPR036046">
    <property type="entry name" value="Acylphosphatase-like_dom_sf"/>
</dbReference>
<dbReference type="Pfam" id="PF04940">
    <property type="entry name" value="BLUF"/>
    <property type="match status" value="1"/>
</dbReference>
<feature type="domain" description="BLUF" evidence="1">
    <location>
        <begin position="2"/>
        <end position="93"/>
    </location>
</feature>
<evidence type="ECO:0000259" key="1">
    <source>
        <dbReference type="PROSITE" id="PS50925"/>
    </source>
</evidence>
<dbReference type="PROSITE" id="PS50925">
    <property type="entry name" value="BLUF"/>
    <property type="match status" value="1"/>
</dbReference>
<accession>A0A5M8A3T4</accession>
<dbReference type="SUPFAM" id="SSF54975">
    <property type="entry name" value="Acylphosphatase/BLUF domain-like"/>
    <property type="match status" value="1"/>
</dbReference>
<protein>
    <submittedName>
        <fullName evidence="2">BLUF domain-containing protein</fullName>
    </submittedName>
</protein>
<keyword evidence="3" id="KW-1185">Reference proteome</keyword>
<dbReference type="GO" id="GO:0071949">
    <property type="term" value="F:FAD binding"/>
    <property type="evidence" value="ECO:0007669"/>
    <property type="project" value="InterPro"/>
</dbReference>
<dbReference type="InterPro" id="IPR007024">
    <property type="entry name" value="BLUF_domain"/>
</dbReference>
<evidence type="ECO:0000313" key="3">
    <source>
        <dbReference type="Proteomes" id="UP000324324"/>
    </source>
</evidence>
<evidence type="ECO:0000313" key="2">
    <source>
        <dbReference type="EMBL" id="KAA6117362.1"/>
    </source>
</evidence>
<name>A0A5M8A3T4_9BURK</name>
<organism evidence="2 3">
    <name type="scientific">Cupriavidus cauae</name>
    <dbReference type="NCBI Taxonomy" id="2608999"/>
    <lineage>
        <taxon>Bacteria</taxon>
        <taxon>Pseudomonadati</taxon>
        <taxon>Pseudomonadota</taxon>
        <taxon>Betaproteobacteria</taxon>
        <taxon>Burkholderiales</taxon>
        <taxon>Burkholderiaceae</taxon>
        <taxon>Cupriavidus</taxon>
    </lineage>
</organism>
<proteinExistence type="predicted"/>
<dbReference type="Gene3D" id="3.30.70.100">
    <property type="match status" value="1"/>
</dbReference>
<dbReference type="RefSeq" id="WP_149318550.1">
    <property type="nucleotide sequence ID" value="NZ_VWRN01000068.1"/>
</dbReference>
<dbReference type="AlphaFoldDB" id="A0A5M8A3T4"/>